<dbReference type="Pfam" id="PF12771">
    <property type="entry name" value="SusD-like_2"/>
    <property type="match status" value="1"/>
</dbReference>
<dbReference type="PATRIC" id="fig|1379870.5.peg.4101"/>
<dbReference type="EMBL" id="CP010429">
    <property type="protein sequence ID" value="AKD56675.1"/>
    <property type="molecule type" value="Genomic_DNA"/>
</dbReference>
<dbReference type="KEGG" id="srd:SD10_18980"/>
<dbReference type="OrthoDB" id="622163at2"/>
<accession>A0A0E3ZXW9</accession>
<gene>
    <name evidence="1" type="ORF">SD10_18980</name>
</gene>
<organism evidence="1 2">
    <name type="scientific">Spirosoma radiotolerans</name>
    <dbReference type="NCBI Taxonomy" id="1379870"/>
    <lineage>
        <taxon>Bacteria</taxon>
        <taxon>Pseudomonadati</taxon>
        <taxon>Bacteroidota</taxon>
        <taxon>Cytophagia</taxon>
        <taxon>Cytophagales</taxon>
        <taxon>Cytophagaceae</taxon>
        <taxon>Spirosoma</taxon>
    </lineage>
</organism>
<dbReference type="Proteomes" id="UP000033054">
    <property type="component" value="Chromosome"/>
</dbReference>
<evidence type="ECO:0000313" key="1">
    <source>
        <dbReference type="EMBL" id="AKD56675.1"/>
    </source>
</evidence>
<dbReference type="Gene3D" id="1.25.40.390">
    <property type="match status" value="1"/>
</dbReference>
<dbReference type="InterPro" id="IPR041662">
    <property type="entry name" value="SusD-like_2"/>
</dbReference>
<evidence type="ECO:0008006" key="3">
    <source>
        <dbReference type="Google" id="ProtNLM"/>
    </source>
</evidence>
<dbReference type="HOGENOM" id="CLU_025928_3_0_10"/>
<dbReference type="InterPro" id="IPR011990">
    <property type="entry name" value="TPR-like_helical_dom_sf"/>
</dbReference>
<proteinExistence type="predicted"/>
<dbReference type="STRING" id="1379870.SD10_18980"/>
<name>A0A0E3ZXW9_9BACT</name>
<reference evidence="1 2" key="1">
    <citation type="journal article" date="2014" name="Curr. Microbiol.">
        <title>Spirosoma radiotolerans sp. nov., a gamma-radiation-resistant bacterium isolated from gamma ray-irradiated soil.</title>
        <authorList>
            <person name="Lee J.J."/>
            <person name="Srinivasan S."/>
            <person name="Lim S."/>
            <person name="Joe M."/>
            <person name="Im S."/>
            <person name="Bae S.I."/>
            <person name="Park K.R."/>
            <person name="Han J.H."/>
            <person name="Park S.H."/>
            <person name="Joo B.M."/>
            <person name="Park S.J."/>
            <person name="Kim M.K."/>
        </authorList>
    </citation>
    <scope>NUCLEOTIDE SEQUENCE [LARGE SCALE GENOMIC DNA]</scope>
    <source>
        <strain evidence="1 2">DG5A</strain>
    </source>
</reference>
<sequence>MKKSFSHKITVALLGITLLSSCKDLFNEPTIQSNPNAVTDVDVATLLSGTLLGVSMLHEDTDVRIGAIWAGQLNGLARQHQGYADYIVSSQNFTWNPLYPAASQARLIQIKADAVGDKWTKGVGQVLEALLIAKATDLYGDVPYSQAFDDVKYPTPVFDKQADVYTAIQTTLDNAIQNLSAPAGLAFASQDFIYGGSVAKWKAAANTLKARLYLHTGEYAKAVSSAASGISSTAGDALIPHGTSQGVDYNQNYDFFRVNRAGDTGFDGAYLPALMQSRIGSANTKTNETALYNHYFKLGITATGSLDPNTTDGAFTSTAPHPIITYYENQLIIAEAQARLGDTAKALAALNSVRSGLATGYINGKTLSATGRQYDPYVLADFSPTGLANPTKAATVQTALLYEIIAQRYIFFLMQYEAFNDVRRLEKATPLVQLPIPLYSGSKKPERFIYPQGEVNTNPNVPKPLPDQFQKIPIFQ</sequence>
<dbReference type="SUPFAM" id="SSF48452">
    <property type="entry name" value="TPR-like"/>
    <property type="match status" value="1"/>
</dbReference>
<protein>
    <recommendedName>
        <fullName evidence="3">SusD/RagB family nutrient-binding outer membrane lipoprotein</fullName>
    </recommendedName>
</protein>
<evidence type="ECO:0000313" key="2">
    <source>
        <dbReference type="Proteomes" id="UP000033054"/>
    </source>
</evidence>
<dbReference type="AlphaFoldDB" id="A0A0E3ZXW9"/>
<keyword evidence="2" id="KW-1185">Reference proteome</keyword>
<dbReference type="RefSeq" id="WP_046575889.1">
    <property type="nucleotide sequence ID" value="NZ_CP010429.1"/>
</dbReference>
<dbReference type="PROSITE" id="PS51257">
    <property type="entry name" value="PROKAR_LIPOPROTEIN"/>
    <property type="match status" value="1"/>
</dbReference>